<comment type="cofactor">
    <cofactor evidence="2">
        <name>Zn(2+)</name>
        <dbReference type="ChEBI" id="CHEBI:29105"/>
    </cofactor>
</comment>
<organism evidence="17 18">
    <name type="scientific">Rhodococcoides corynebacterioides</name>
    <dbReference type="NCBI Taxonomy" id="53972"/>
    <lineage>
        <taxon>Bacteria</taxon>
        <taxon>Bacillati</taxon>
        <taxon>Actinomycetota</taxon>
        <taxon>Actinomycetes</taxon>
        <taxon>Mycobacteriales</taxon>
        <taxon>Nocardiaceae</taxon>
        <taxon>Rhodococcoides</taxon>
    </lineage>
</organism>
<evidence type="ECO:0000256" key="4">
    <source>
        <dbReference type="ARBA" id="ARBA00010136"/>
    </source>
</evidence>
<evidence type="ECO:0000256" key="8">
    <source>
        <dbReference type="ARBA" id="ARBA00022670"/>
    </source>
</evidence>
<dbReference type="CDD" id="cd09603">
    <property type="entry name" value="M1_APN_like"/>
    <property type="match status" value="1"/>
</dbReference>
<dbReference type="PANTHER" id="PTHR45726">
    <property type="entry name" value="LEUKOTRIENE A-4 HYDROLASE"/>
    <property type="match status" value="1"/>
</dbReference>
<dbReference type="GO" id="GO:0004177">
    <property type="term" value="F:aminopeptidase activity"/>
    <property type="evidence" value="ECO:0007669"/>
    <property type="project" value="UniProtKB-KW"/>
</dbReference>
<comment type="similarity">
    <text evidence="4">Belongs to the peptidase M1 family.</text>
</comment>
<protein>
    <recommendedName>
        <fullName evidence="6">Aminopeptidase N</fullName>
        <ecNumber evidence="5">3.4.11.2</ecNumber>
    </recommendedName>
    <alternativeName>
        <fullName evidence="13">Alanine aminopeptidase</fullName>
    </alternativeName>
    <alternativeName>
        <fullName evidence="14">Lysyl aminopeptidase</fullName>
    </alternativeName>
</protein>
<evidence type="ECO:0000256" key="11">
    <source>
        <dbReference type="ARBA" id="ARBA00022833"/>
    </source>
</evidence>
<evidence type="ECO:0000256" key="10">
    <source>
        <dbReference type="ARBA" id="ARBA00022801"/>
    </source>
</evidence>
<sequence length="432" mass="48234">MPDSPIDPYLPQNGNRGYSVERYALDLEYKVQSNRLSGKAVVHAVATRSITKFSLDMGPALTPSKVSVAGMRGVRFTHRGGKLTVTLQRAIDEGASFTATVAYSGNPAPIRSVWGEVGWEELTDGALVASQPNGAASWFPCDDHPSSKAAYTISITADSPYHVVSNGTLTRKYVKSSRTTWVYDQPEPMASYLATVQIGQYEKHRVSDSPVPIDAVLPARLRENFDHDFGRQQQMMETFVESFGPYPFESYSVVVTDDELEIPVEAQTLSIFGANHCDGDREYERLVAHELAHQWFGNSLTIARWSDIWLHEGFACYSEWIWSESSGGPSAHQEATRAHSRLSSLPQDIVLGDPGPEDMFDDRVYKRGALALHALRRTIGNAAFFDLIREWTTTFRHATVATSDFVGLAKQYGSTDEFWESWLEKKRLPRLP</sequence>
<dbReference type="Pfam" id="PF01433">
    <property type="entry name" value="Peptidase_M1"/>
    <property type="match status" value="1"/>
</dbReference>
<evidence type="ECO:0000256" key="13">
    <source>
        <dbReference type="ARBA" id="ARBA00029811"/>
    </source>
</evidence>
<accession>A0ABS2KYQ4</accession>
<dbReference type="PRINTS" id="PR00756">
    <property type="entry name" value="ALADIPTASE"/>
</dbReference>
<dbReference type="Proteomes" id="UP000703038">
    <property type="component" value="Unassembled WGS sequence"/>
</dbReference>
<dbReference type="RefSeq" id="WP_204869734.1">
    <property type="nucleotide sequence ID" value="NZ_JAFBBK010000001.1"/>
</dbReference>
<name>A0ABS2KYQ4_9NOCA</name>
<keyword evidence="9" id="KW-0479">Metal-binding</keyword>
<keyword evidence="12" id="KW-0482">Metalloprotease</keyword>
<evidence type="ECO:0000256" key="1">
    <source>
        <dbReference type="ARBA" id="ARBA00000098"/>
    </source>
</evidence>
<keyword evidence="8" id="KW-0645">Protease</keyword>
<dbReference type="InterPro" id="IPR001930">
    <property type="entry name" value="Peptidase_M1"/>
</dbReference>
<dbReference type="InterPro" id="IPR042097">
    <property type="entry name" value="Aminopeptidase_N-like_N_sf"/>
</dbReference>
<dbReference type="InterPro" id="IPR014782">
    <property type="entry name" value="Peptidase_M1_dom"/>
</dbReference>
<dbReference type="EMBL" id="JAFBBK010000001">
    <property type="protein sequence ID" value="MBM7417068.1"/>
    <property type="molecule type" value="Genomic_DNA"/>
</dbReference>
<dbReference type="SUPFAM" id="SSF63737">
    <property type="entry name" value="Leukotriene A4 hydrolase N-terminal domain"/>
    <property type="match status" value="1"/>
</dbReference>
<keyword evidence="7" id="KW-0963">Cytoplasm</keyword>
<dbReference type="InterPro" id="IPR034015">
    <property type="entry name" value="M1_LTA4H"/>
</dbReference>
<dbReference type="SUPFAM" id="SSF55486">
    <property type="entry name" value="Metalloproteases ('zincins'), catalytic domain"/>
    <property type="match status" value="1"/>
</dbReference>
<dbReference type="InterPro" id="IPR027268">
    <property type="entry name" value="Peptidase_M4/M1_CTD_sf"/>
</dbReference>
<reference evidence="17 18" key="1">
    <citation type="submission" date="2021-01" db="EMBL/GenBank/DDBJ databases">
        <title>Genomics of switchgrass bacterial isolates.</title>
        <authorList>
            <person name="Shade A."/>
        </authorList>
    </citation>
    <scope>NUCLEOTIDE SEQUENCE [LARGE SCALE GENOMIC DNA]</scope>
    <source>
        <strain evidence="17 18">PvP111</strain>
    </source>
</reference>
<keyword evidence="17" id="KW-0031">Aminopeptidase</keyword>
<evidence type="ECO:0000256" key="5">
    <source>
        <dbReference type="ARBA" id="ARBA00012564"/>
    </source>
</evidence>
<evidence type="ECO:0000256" key="7">
    <source>
        <dbReference type="ARBA" id="ARBA00022490"/>
    </source>
</evidence>
<dbReference type="Gene3D" id="2.60.40.1730">
    <property type="entry name" value="tricorn interacting facor f3 domain"/>
    <property type="match status" value="1"/>
</dbReference>
<dbReference type="Pfam" id="PF17900">
    <property type="entry name" value="Peptidase_M1_N"/>
    <property type="match status" value="1"/>
</dbReference>
<keyword evidence="10 17" id="KW-0378">Hydrolase</keyword>
<gene>
    <name evidence="17" type="ORF">JOE42_003801</name>
</gene>
<evidence type="ECO:0000256" key="9">
    <source>
        <dbReference type="ARBA" id="ARBA00022723"/>
    </source>
</evidence>
<dbReference type="PANTHER" id="PTHR45726:SF3">
    <property type="entry name" value="LEUKOTRIENE A-4 HYDROLASE"/>
    <property type="match status" value="1"/>
</dbReference>
<evidence type="ECO:0000313" key="18">
    <source>
        <dbReference type="Proteomes" id="UP000703038"/>
    </source>
</evidence>
<keyword evidence="11" id="KW-0862">Zinc</keyword>
<dbReference type="Gene3D" id="1.10.390.10">
    <property type="entry name" value="Neutral Protease Domain 2"/>
    <property type="match status" value="1"/>
</dbReference>
<dbReference type="EC" id="3.4.11.2" evidence="5"/>
<evidence type="ECO:0000259" key="16">
    <source>
        <dbReference type="Pfam" id="PF17900"/>
    </source>
</evidence>
<evidence type="ECO:0000256" key="12">
    <source>
        <dbReference type="ARBA" id="ARBA00023049"/>
    </source>
</evidence>
<evidence type="ECO:0000256" key="6">
    <source>
        <dbReference type="ARBA" id="ARBA00015611"/>
    </source>
</evidence>
<feature type="domain" description="Aminopeptidase N-like N-terminal" evidence="16">
    <location>
        <begin position="21"/>
        <end position="193"/>
    </location>
</feature>
<comment type="subcellular location">
    <subcellularLocation>
        <location evidence="3">Cytoplasm</location>
    </subcellularLocation>
</comment>
<comment type="caution">
    <text evidence="17">The sequence shown here is derived from an EMBL/GenBank/DDBJ whole genome shotgun (WGS) entry which is preliminary data.</text>
</comment>
<keyword evidence="18" id="KW-1185">Reference proteome</keyword>
<evidence type="ECO:0000256" key="14">
    <source>
        <dbReference type="ARBA" id="ARBA00031533"/>
    </source>
</evidence>
<evidence type="ECO:0000256" key="3">
    <source>
        <dbReference type="ARBA" id="ARBA00004496"/>
    </source>
</evidence>
<dbReference type="InterPro" id="IPR045357">
    <property type="entry name" value="Aminopeptidase_N-like_N"/>
</dbReference>
<evidence type="ECO:0000259" key="15">
    <source>
        <dbReference type="Pfam" id="PF01433"/>
    </source>
</evidence>
<proteinExistence type="inferred from homology"/>
<feature type="domain" description="Peptidase M1 membrane alanine aminopeptidase" evidence="15">
    <location>
        <begin position="231"/>
        <end position="422"/>
    </location>
</feature>
<evidence type="ECO:0000313" key="17">
    <source>
        <dbReference type="EMBL" id="MBM7417068.1"/>
    </source>
</evidence>
<comment type="catalytic activity">
    <reaction evidence="1">
        <text>Release of an N-terminal amino acid, Xaa-|-Yaa- from a peptide, amide or arylamide. Xaa is preferably Ala, but may be most amino acids including Pro (slow action). When a terminal hydrophobic residue is followed by a prolyl residue, the two may be released as an intact Xaa-Pro dipeptide.</text>
        <dbReference type="EC" id="3.4.11.2"/>
    </reaction>
</comment>
<evidence type="ECO:0000256" key="2">
    <source>
        <dbReference type="ARBA" id="ARBA00001947"/>
    </source>
</evidence>